<dbReference type="InterPro" id="IPR006680">
    <property type="entry name" value="Amidohydro-rel"/>
</dbReference>
<dbReference type="RefSeq" id="WP_185798446.1">
    <property type="nucleotide sequence ID" value="NZ_JACLQD010000004.1"/>
</dbReference>
<keyword evidence="1" id="KW-0456">Lyase</keyword>
<protein>
    <submittedName>
        <fullName evidence="3">Amidohydrolase family protein</fullName>
    </submittedName>
</protein>
<dbReference type="Gene3D" id="3.20.20.140">
    <property type="entry name" value="Metal-dependent hydrolases"/>
    <property type="match status" value="1"/>
</dbReference>
<organism evidence="3 4">
    <name type="scientific">Paragemmobacter straminiformis</name>
    <dbReference type="NCBI Taxonomy" id="2045119"/>
    <lineage>
        <taxon>Bacteria</taxon>
        <taxon>Pseudomonadati</taxon>
        <taxon>Pseudomonadota</taxon>
        <taxon>Alphaproteobacteria</taxon>
        <taxon>Rhodobacterales</taxon>
        <taxon>Paracoccaceae</taxon>
        <taxon>Paragemmobacter</taxon>
    </lineage>
</organism>
<reference evidence="3 4" key="1">
    <citation type="journal article" date="2017" name="Int. J. Syst. Evol. Microbiol.">
        <title>Gemmobacter straminiformis sp. nov., isolated from an artificial fountain.</title>
        <authorList>
            <person name="Kang J.Y."/>
            <person name="Kim M.J."/>
            <person name="Chun J."/>
            <person name="Son K.P."/>
            <person name="Jahng K.Y."/>
        </authorList>
    </citation>
    <scope>NUCLEOTIDE SEQUENCE [LARGE SCALE GENOMIC DNA]</scope>
    <source>
        <strain evidence="3 4">CAM-8</strain>
    </source>
</reference>
<dbReference type="EMBL" id="JACLQD010000004">
    <property type="protein sequence ID" value="MBC2836841.1"/>
    <property type="molecule type" value="Genomic_DNA"/>
</dbReference>
<dbReference type="AlphaFoldDB" id="A0A842IB53"/>
<dbReference type="GO" id="GO:0016831">
    <property type="term" value="F:carboxy-lyase activity"/>
    <property type="evidence" value="ECO:0007669"/>
    <property type="project" value="InterPro"/>
</dbReference>
<proteinExistence type="predicted"/>
<keyword evidence="4" id="KW-1185">Reference proteome</keyword>
<dbReference type="Pfam" id="PF04909">
    <property type="entry name" value="Amidohydro_2"/>
    <property type="match status" value="1"/>
</dbReference>
<sequence>MNIIDMRCRPAYLHDFFGKTPGTPEYDVVKWLNRRVGTRGDVEHFTRSATPEGFLDEVRDAGLSKAVVVGRHTPGQHLPNDTIHGIVAASPLLEGVGSVDPELLGPRAALAEVDRAINTLGLRGIDIEPGFGSPARFPDDPIFHPVYDLLQDLGAPVFLMTGPTTPDHRFNDPAPVANVARAFPRLKIAAYHGYWPNVQQIIGVAFRYETVSIIPDMYLFQPGGAAYVEAVNSFLGDQFLFGSSYPFRPIRQTIEDFTKLGFREDRLDALFHGNASRLLGLGQGAAR</sequence>
<dbReference type="Proteomes" id="UP000555411">
    <property type="component" value="Unassembled WGS sequence"/>
</dbReference>
<feature type="domain" description="Amidohydrolase-related" evidence="2">
    <location>
        <begin position="96"/>
        <end position="281"/>
    </location>
</feature>
<dbReference type="SUPFAM" id="SSF51556">
    <property type="entry name" value="Metallo-dependent hydrolases"/>
    <property type="match status" value="1"/>
</dbReference>
<accession>A0A842IB53</accession>
<evidence type="ECO:0000259" key="2">
    <source>
        <dbReference type="Pfam" id="PF04909"/>
    </source>
</evidence>
<evidence type="ECO:0000313" key="3">
    <source>
        <dbReference type="EMBL" id="MBC2836841.1"/>
    </source>
</evidence>
<dbReference type="InterPro" id="IPR032465">
    <property type="entry name" value="ACMSD"/>
</dbReference>
<gene>
    <name evidence="3" type="ORF">H7F16_15085</name>
</gene>
<dbReference type="PANTHER" id="PTHR21240">
    <property type="entry name" value="2-AMINO-3-CARBOXYLMUCONATE-6-SEMIALDEHYDE DECARBOXYLASE"/>
    <property type="match status" value="1"/>
</dbReference>
<dbReference type="InterPro" id="IPR032466">
    <property type="entry name" value="Metal_Hydrolase"/>
</dbReference>
<evidence type="ECO:0000313" key="4">
    <source>
        <dbReference type="Proteomes" id="UP000555411"/>
    </source>
</evidence>
<name>A0A842IB53_9RHOB</name>
<comment type="caution">
    <text evidence="3">The sequence shown here is derived from an EMBL/GenBank/DDBJ whole genome shotgun (WGS) entry which is preliminary data.</text>
</comment>
<dbReference type="GO" id="GO:0016787">
    <property type="term" value="F:hydrolase activity"/>
    <property type="evidence" value="ECO:0007669"/>
    <property type="project" value="UniProtKB-KW"/>
</dbReference>
<evidence type="ECO:0000256" key="1">
    <source>
        <dbReference type="ARBA" id="ARBA00023239"/>
    </source>
</evidence>
<keyword evidence="3" id="KW-0378">Hydrolase</keyword>